<comment type="cofactor">
    <cofactor evidence="1">
        <name>Mg(2+)</name>
        <dbReference type="ChEBI" id="CHEBI:18420"/>
    </cofactor>
</comment>
<keyword evidence="12" id="KW-1208">Phospholipid metabolism</keyword>
<keyword evidence="9" id="KW-0460">Magnesium</keyword>
<keyword evidence="6" id="KW-0547">Nucleotide-binding</keyword>
<evidence type="ECO:0000256" key="9">
    <source>
        <dbReference type="ARBA" id="ARBA00022842"/>
    </source>
</evidence>
<accession>A0A662Z6E2</accession>
<sequence>MKASIIVNQRSKGAKKVNFKYTSQVLSADYETVEIFMIRDFEQVESIKEVVESSNLLVTVGGDGTISFVVNAMMKYHPTAKLMILPTGTMNDFAYGVGMHKGHLSDLLWYKDAREESVDLIRVNDWYATYLIGLGGFMEAFTRPNANAKQKMGKLAYLFAGIKAITSLYPFNYKLNGKDGRARIIVTSNISSVGGFRKLFPIANVDDGVLNVLIIRKVNILNVWKLIFMLFGNRLHQAKEVEMHSVVELMLESDELEDMDIDGDRHPFETLEVKVIPRAISVIVPKK</sequence>
<dbReference type="EMBL" id="FOIT01000005">
    <property type="protein sequence ID" value="SEW11201.1"/>
    <property type="molecule type" value="Genomic_DNA"/>
</dbReference>
<keyword evidence="5" id="KW-0479">Metal-binding</keyword>
<dbReference type="Gene3D" id="3.40.50.10330">
    <property type="entry name" value="Probable inorganic polyphosphate/atp-NAD kinase, domain 1"/>
    <property type="match status" value="1"/>
</dbReference>
<keyword evidence="8" id="KW-0067">ATP-binding</keyword>
<keyword evidence="10" id="KW-0443">Lipid metabolism</keyword>
<organism evidence="14 15">
    <name type="scientific">Aliicoccus persicus</name>
    <dbReference type="NCBI Taxonomy" id="930138"/>
    <lineage>
        <taxon>Bacteria</taxon>
        <taxon>Bacillati</taxon>
        <taxon>Bacillota</taxon>
        <taxon>Bacilli</taxon>
        <taxon>Bacillales</taxon>
        <taxon>Staphylococcaceae</taxon>
        <taxon>Aliicoccus</taxon>
    </lineage>
</organism>
<dbReference type="InterPro" id="IPR016064">
    <property type="entry name" value="NAD/diacylglycerol_kinase_sf"/>
</dbReference>
<dbReference type="InterPro" id="IPR017438">
    <property type="entry name" value="ATP-NAD_kinase_N"/>
</dbReference>
<name>A0A662Z6E2_9STAP</name>
<dbReference type="InterPro" id="IPR001206">
    <property type="entry name" value="Diacylglycerol_kinase_cat_dom"/>
</dbReference>
<evidence type="ECO:0000256" key="5">
    <source>
        <dbReference type="ARBA" id="ARBA00022723"/>
    </source>
</evidence>
<evidence type="ECO:0000256" key="3">
    <source>
        <dbReference type="ARBA" id="ARBA00022516"/>
    </source>
</evidence>
<keyword evidence="3" id="KW-0444">Lipid biosynthesis</keyword>
<keyword evidence="11" id="KW-0594">Phospholipid biosynthesis</keyword>
<dbReference type="OrthoDB" id="142078at2"/>
<evidence type="ECO:0000256" key="6">
    <source>
        <dbReference type="ARBA" id="ARBA00022741"/>
    </source>
</evidence>
<dbReference type="NCBIfam" id="TIGR00147">
    <property type="entry name" value="YegS/Rv2252/BmrU family lipid kinase"/>
    <property type="match status" value="1"/>
</dbReference>
<evidence type="ECO:0000256" key="7">
    <source>
        <dbReference type="ARBA" id="ARBA00022777"/>
    </source>
</evidence>
<proteinExistence type="inferred from homology"/>
<protein>
    <submittedName>
        <fullName evidence="14">Diacylglycerol kinase (ATP)</fullName>
    </submittedName>
</protein>
<dbReference type="GO" id="GO:0005886">
    <property type="term" value="C:plasma membrane"/>
    <property type="evidence" value="ECO:0007669"/>
    <property type="project" value="TreeGrafter"/>
</dbReference>
<dbReference type="GO" id="GO:0004143">
    <property type="term" value="F:ATP-dependent diacylglycerol kinase activity"/>
    <property type="evidence" value="ECO:0007669"/>
    <property type="project" value="TreeGrafter"/>
</dbReference>
<reference evidence="14 15" key="1">
    <citation type="submission" date="2016-10" db="EMBL/GenBank/DDBJ databases">
        <authorList>
            <person name="Varghese N."/>
            <person name="Submissions S."/>
        </authorList>
    </citation>
    <scope>NUCLEOTIDE SEQUENCE [LARGE SCALE GENOMIC DNA]</scope>
    <source>
        <strain evidence="14 15">IBRC-M10081</strain>
    </source>
</reference>
<evidence type="ECO:0000256" key="11">
    <source>
        <dbReference type="ARBA" id="ARBA00023209"/>
    </source>
</evidence>
<keyword evidence="4" id="KW-0808">Transferase</keyword>
<dbReference type="PANTHER" id="PTHR12358">
    <property type="entry name" value="SPHINGOSINE KINASE"/>
    <property type="match status" value="1"/>
</dbReference>
<dbReference type="PROSITE" id="PS50146">
    <property type="entry name" value="DAGK"/>
    <property type="match status" value="1"/>
</dbReference>
<dbReference type="GO" id="GO:0008654">
    <property type="term" value="P:phospholipid biosynthetic process"/>
    <property type="evidence" value="ECO:0007669"/>
    <property type="project" value="UniProtKB-KW"/>
</dbReference>
<dbReference type="Pfam" id="PF19279">
    <property type="entry name" value="YegS_C"/>
    <property type="match status" value="1"/>
</dbReference>
<evidence type="ECO:0000256" key="4">
    <source>
        <dbReference type="ARBA" id="ARBA00022679"/>
    </source>
</evidence>
<feature type="domain" description="DAGKc" evidence="13">
    <location>
        <begin position="1"/>
        <end position="127"/>
    </location>
</feature>
<gene>
    <name evidence="14" type="ORF">SAMN05192557_1660</name>
</gene>
<dbReference type="PANTHER" id="PTHR12358:SF106">
    <property type="entry name" value="LIPID KINASE YEGS"/>
    <property type="match status" value="1"/>
</dbReference>
<evidence type="ECO:0000313" key="15">
    <source>
        <dbReference type="Proteomes" id="UP000243605"/>
    </source>
</evidence>
<evidence type="ECO:0000256" key="2">
    <source>
        <dbReference type="ARBA" id="ARBA00005983"/>
    </source>
</evidence>
<evidence type="ECO:0000256" key="12">
    <source>
        <dbReference type="ARBA" id="ARBA00023264"/>
    </source>
</evidence>
<evidence type="ECO:0000313" key="14">
    <source>
        <dbReference type="EMBL" id="SEW11201.1"/>
    </source>
</evidence>
<dbReference type="InterPro" id="IPR050187">
    <property type="entry name" value="Lipid_Phosphate_FormReg"/>
</dbReference>
<dbReference type="Gene3D" id="2.60.200.40">
    <property type="match status" value="1"/>
</dbReference>
<evidence type="ECO:0000256" key="1">
    <source>
        <dbReference type="ARBA" id="ARBA00001946"/>
    </source>
</evidence>
<dbReference type="SUPFAM" id="SSF111331">
    <property type="entry name" value="NAD kinase/diacylglycerol kinase-like"/>
    <property type="match status" value="1"/>
</dbReference>
<keyword evidence="15" id="KW-1185">Reference proteome</keyword>
<dbReference type="AlphaFoldDB" id="A0A662Z6E2"/>
<evidence type="ECO:0000256" key="10">
    <source>
        <dbReference type="ARBA" id="ARBA00023098"/>
    </source>
</evidence>
<dbReference type="Proteomes" id="UP000243605">
    <property type="component" value="Unassembled WGS sequence"/>
</dbReference>
<dbReference type="InterPro" id="IPR005218">
    <property type="entry name" value="Diacylglycerol/lipid_kinase"/>
</dbReference>
<dbReference type="GO" id="GO:0046872">
    <property type="term" value="F:metal ion binding"/>
    <property type="evidence" value="ECO:0007669"/>
    <property type="project" value="UniProtKB-KW"/>
</dbReference>
<dbReference type="GO" id="GO:0005524">
    <property type="term" value="F:ATP binding"/>
    <property type="evidence" value="ECO:0007669"/>
    <property type="project" value="UniProtKB-KW"/>
</dbReference>
<dbReference type="Pfam" id="PF00781">
    <property type="entry name" value="DAGK_cat"/>
    <property type="match status" value="1"/>
</dbReference>
<dbReference type="InterPro" id="IPR045540">
    <property type="entry name" value="YegS/DAGK_C"/>
</dbReference>
<keyword evidence="7 14" id="KW-0418">Kinase</keyword>
<dbReference type="RefSeq" id="WP_091475684.1">
    <property type="nucleotide sequence ID" value="NZ_FOIT01000005.1"/>
</dbReference>
<evidence type="ECO:0000256" key="8">
    <source>
        <dbReference type="ARBA" id="ARBA00022840"/>
    </source>
</evidence>
<comment type="similarity">
    <text evidence="2">Belongs to the diacylglycerol/lipid kinase family.</text>
</comment>
<evidence type="ECO:0000259" key="13">
    <source>
        <dbReference type="PROSITE" id="PS50146"/>
    </source>
</evidence>